<dbReference type="InterPro" id="IPR008030">
    <property type="entry name" value="NmrA-like"/>
</dbReference>
<proteinExistence type="predicted"/>
<dbReference type="Gene3D" id="3.40.50.720">
    <property type="entry name" value="NAD(P)-binding Rossmann-like Domain"/>
    <property type="match status" value="1"/>
</dbReference>
<evidence type="ECO:0000313" key="4">
    <source>
        <dbReference type="EMBL" id="KAF2021518.1"/>
    </source>
</evidence>
<dbReference type="CDD" id="cd05259">
    <property type="entry name" value="PCBER_SDR_a"/>
    <property type="match status" value="1"/>
</dbReference>
<sequence length="305" mass="33768">MSIKNVALVGASGHLGPSILKAFKASSTLTPFVINRKSSKSVYPGTNVITVPDDLNVSELAKLFNEHAIDAVVTAIAGSLVDEQRKFIDAAFQSNVKRVIPADFGSCDSADELTNQILPLMDGKRGVREYLISLQERDREGREKLTWTSLVTGHFFDWGLGSELLKFDVKNRKVYVLDGGDIYFSNSTLDFIADATVRVLERPKETANKLLYVHSHHVTQNQITEVLEKVTGDKFEKIPQDSQKLLEVARPKMLEGDFDAREEVVAVHGIVASDWADRETFANDLLGLKLQGLEEVVREVVKAVG</sequence>
<dbReference type="RefSeq" id="XP_033389857.1">
    <property type="nucleotide sequence ID" value="XM_033526646.1"/>
</dbReference>
<keyword evidence="2" id="KW-0560">Oxidoreductase</keyword>
<dbReference type="EMBL" id="ML978066">
    <property type="protein sequence ID" value="KAF2021518.1"/>
    <property type="molecule type" value="Genomic_DNA"/>
</dbReference>
<keyword evidence="5" id="KW-1185">Reference proteome</keyword>
<keyword evidence="1" id="KW-0521">NADP</keyword>
<dbReference type="GeneID" id="54284043"/>
<dbReference type="Gene3D" id="3.90.25.10">
    <property type="entry name" value="UDP-galactose 4-epimerase, domain 1"/>
    <property type="match status" value="1"/>
</dbReference>
<dbReference type="Pfam" id="PF05368">
    <property type="entry name" value="NmrA"/>
    <property type="match status" value="1"/>
</dbReference>
<protein>
    <submittedName>
        <fullName evidence="4">NAD(P)-binding protein</fullName>
    </submittedName>
</protein>
<dbReference type="PANTHER" id="PTHR47706">
    <property type="entry name" value="NMRA-LIKE FAMILY PROTEIN"/>
    <property type="match status" value="1"/>
</dbReference>
<evidence type="ECO:0000313" key="5">
    <source>
        <dbReference type="Proteomes" id="UP000799778"/>
    </source>
</evidence>
<evidence type="ECO:0000256" key="1">
    <source>
        <dbReference type="ARBA" id="ARBA00022857"/>
    </source>
</evidence>
<dbReference type="PANTHER" id="PTHR47706:SF9">
    <property type="entry name" value="NMRA-LIKE DOMAIN-CONTAINING PROTEIN-RELATED"/>
    <property type="match status" value="1"/>
</dbReference>
<dbReference type="AlphaFoldDB" id="A0A6A5Y7L3"/>
<dbReference type="SUPFAM" id="SSF51735">
    <property type="entry name" value="NAD(P)-binding Rossmann-fold domains"/>
    <property type="match status" value="1"/>
</dbReference>
<dbReference type="InterPro" id="IPR036291">
    <property type="entry name" value="NAD(P)-bd_dom_sf"/>
</dbReference>
<organism evidence="4 5">
    <name type="scientific">Aaosphaeria arxii CBS 175.79</name>
    <dbReference type="NCBI Taxonomy" id="1450172"/>
    <lineage>
        <taxon>Eukaryota</taxon>
        <taxon>Fungi</taxon>
        <taxon>Dikarya</taxon>
        <taxon>Ascomycota</taxon>
        <taxon>Pezizomycotina</taxon>
        <taxon>Dothideomycetes</taxon>
        <taxon>Pleosporomycetidae</taxon>
        <taxon>Pleosporales</taxon>
        <taxon>Pleosporales incertae sedis</taxon>
        <taxon>Aaosphaeria</taxon>
    </lineage>
</organism>
<gene>
    <name evidence="4" type="ORF">BU24DRAFT_417156</name>
</gene>
<accession>A0A6A5Y7L3</accession>
<evidence type="ECO:0000256" key="2">
    <source>
        <dbReference type="ARBA" id="ARBA00023002"/>
    </source>
</evidence>
<dbReference type="InterPro" id="IPR051609">
    <property type="entry name" value="NmrA/Isoflavone_reductase-like"/>
</dbReference>
<evidence type="ECO:0000259" key="3">
    <source>
        <dbReference type="Pfam" id="PF05368"/>
    </source>
</evidence>
<dbReference type="OrthoDB" id="9984533at2759"/>
<dbReference type="Proteomes" id="UP000799778">
    <property type="component" value="Unassembled WGS sequence"/>
</dbReference>
<dbReference type="InterPro" id="IPR045312">
    <property type="entry name" value="PCBER-like"/>
</dbReference>
<dbReference type="GO" id="GO:0016491">
    <property type="term" value="F:oxidoreductase activity"/>
    <property type="evidence" value="ECO:0007669"/>
    <property type="project" value="UniProtKB-KW"/>
</dbReference>
<name>A0A6A5Y7L3_9PLEO</name>
<feature type="domain" description="NmrA-like" evidence="3">
    <location>
        <begin position="4"/>
        <end position="134"/>
    </location>
</feature>
<reference evidence="4" key="1">
    <citation type="journal article" date="2020" name="Stud. Mycol.">
        <title>101 Dothideomycetes genomes: a test case for predicting lifestyles and emergence of pathogens.</title>
        <authorList>
            <person name="Haridas S."/>
            <person name="Albert R."/>
            <person name="Binder M."/>
            <person name="Bloem J."/>
            <person name="Labutti K."/>
            <person name="Salamov A."/>
            <person name="Andreopoulos B."/>
            <person name="Baker S."/>
            <person name="Barry K."/>
            <person name="Bills G."/>
            <person name="Bluhm B."/>
            <person name="Cannon C."/>
            <person name="Castanera R."/>
            <person name="Culley D."/>
            <person name="Daum C."/>
            <person name="Ezra D."/>
            <person name="Gonzalez J."/>
            <person name="Henrissat B."/>
            <person name="Kuo A."/>
            <person name="Liang C."/>
            <person name="Lipzen A."/>
            <person name="Lutzoni F."/>
            <person name="Magnuson J."/>
            <person name="Mondo S."/>
            <person name="Nolan M."/>
            <person name="Ohm R."/>
            <person name="Pangilinan J."/>
            <person name="Park H.-J."/>
            <person name="Ramirez L."/>
            <person name="Alfaro M."/>
            <person name="Sun H."/>
            <person name="Tritt A."/>
            <person name="Yoshinaga Y."/>
            <person name="Zwiers L.-H."/>
            <person name="Turgeon B."/>
            <person name="Goodwin S."/>
            <person name="Spatafora J."/>
            <person name="Crous P."/>
            <person name="Grigoriev I."/>
        </authorList>
    </citation>
    <scope>NUCLEOTIDE SEQUENCE</scope>
    <source>
        <strain evidence="4">CBS 175.79</strain>
    </source>
</reference>